<dbReference type="Proteomes" id="UP000477543">
    <property type="component" value="Unassembled WGS sequence"/>
</dbReference>
<evidence type="ECO:0000256" key="1">
    <source>
        <dbReference type="SAM" id="MobiDB-lite"/>
    </source>
</evidence>
<keyword evidence="2" id="KW-1133">Transmembrane helix</keyword>
<feature type="transmembrane region" description="Helical" evidence="2">
    <location>
        <begin position="615"/>
        <end position="637"/>
    </location>
</feature>
<protein>
    <recommendedName>
        <fullName evidence="5">DUF2339 domain-containing protein</fullName>
    </recommendedName>
</protein>
<accession>A0A6L9G621</accession>
<feature type="transmembrane region" description="Helical" evidence="2">
    <location>
        <begin position="357"/>
        <end position="375"/>
    </location>
</feature>
<feature type="transmembrane region" description="Helical" evidence="2">
    <location>
        <begin position="1162"/>
        <end position="1178"/>
    </location>
</feature>
<feature type="transmembrane region" description="Helical" evidence="2">
    <location>
        <begin position="881"/>
        <end position="899"/>
    </location>
</feature>
<feature type="transmembrane region" description="Helical" evidence="2">
    <location>
        <begin position="225"/>
        <end position="246"/>
    </location>
</feature>
<feature type="transmembrane region" description="Helical" evidence="2">
    <location>
        <begin position="789"/>
        <end position="808"/>
    </location>
</feature>
<feature type="transmembrane region" description="Helical" evidence="2">
    <location>
        <begin position="1083"/>
        <end position="1103"/>
    </location>
</feature>
<feature type="transmembrane region" description="Helical" evidence="2">
    <location>
        <begin position="449"/>
        <end position="466"/>
    </location>
</feature>
<feature type="transmembrane region" description="Helical" evidence="2">
    <location>
        <begin position="1185"/>
        <end position="1201"/>
    </location>
</feature>
<feature type="transmembrane region" description="Helical" evidence="2">
    <location>
        <begin position="169"/>
        <end position="190"/>
    </location>
</feature>
<keyword evidence="2" id="KW-0812">Transmembrane</keyword>
<feature type="transmembrane region" description="Helical" evidence="2">
    <location>
        <begin position="277"/>
        <end position="294"/>
    </location>
</feature>
<feature type="transmembrane region" description="Helical" evidence="2">
    <location>
        <begin position="700"/>
        <end position="717"/>
    </location>
</feature>
<feature type="transmembrane region" description="Helical" evidence="2">
    <location>
        <begin position="1207"/>
        <end position="1224"/>
    </location>
</feature>
<feature type="transmembrane region" description="Helical" evidence="2">
    <location>
        <begin position="387"/>
        <end position="405"/>
    </location>
</feature>
<gene>
    <name evidence="3" type="ORF">GT020_10955</name>
</gene>
<feature type="transmembrane region" description="Helical" evidence="2">
    <location>
        <begin position="729"/>
        <end position="746"/>
    </location>
</feature>
<feature type="transmembrane region" description="Helical" evidence="2">
    <location>
        <begin position="906"/>
        <end position="923"/>
    </location>
</feature>
<feature type="transmembrane region" description="Helical" evidence="2">
    <location>
        <begin position="1109"/>
        <end position="1126"/>
    </location>
</feature>
<dbReference type="EMBL" id="WYDN01000009">
    <property type="protein sequence ID" value="NAZ16577.1"/>
    <property type="molecule type" value="Genomic_DNA"/>
</dbReference>
<sequence>MEVLVALVFIAAAFIAGRNAGRKAPSSDAQALRQARETAWQEGYEAAVRFLGERRREPGPSPELPDAVESGPEQYKHLPAAGIPRPAAFQTTEPQAAPQPDAVPPPAGQPYLAGAAADIPAVPGASGAWQDRPRILQTGGDRTAAQPPAPAAPVKVLSKRERELRNINVTLYVAALMIVAAGALFLSFALLPLAKLVALFALAAAFYGGGLAVHATRESLRPAAAAFAGTGLALLPLCAIATYNTVDLSGPTVWLVFSAIATVAVGYATVRFRSRVLAWLAVLILVSTAMASAATMQRGVFYYLLVLLVLSIILLLAATGSRTVRDSIFFQALKATAQVIPALVLALAVILSPELTARDYLWVFFLLTAQLLLSVRLFERARHLRFLSARATAMLTTVAGCALLELPVRSIALVFAVLLAAQALAVVLAGDSYRAIFTVDAKLWRIERATLWILALLSVVTAYQASSFDADTGLISFVAVPVLMLAAVPGLWRQARIELAALLAFAVLPGMDNAAEPWRLLPALGLALLVVLALRPKMPAPWSVAYRVIGWALCLALGVTAGAAAGDLGYPAQPAALGMAGVLGLWVPLFAWWAVDAVASGSKTLIYRGIDLRQLRLACSAALALASLALLASLDFADAEAYYGLEPVGWFNAGAVPTLALTILAVLRAAPRSLTKEHAVRGTAAAVLALVYLLSLGVSLWQPGLAIALVLLAYFLAEARRVRTAGWQMIYAGAAQLTFSSAVWWFTGHMNFDGHGQFALFSVSVVLPQLVRLGSACRQRRELRRELRIIAWGMLAFIPVSTLGYSSVGLDVDRGALLLQSLLFGLYGTALFMAEHSAGRWRQAYLFAPLLSVLALIQIPALDLSTQSGWVRNSWWDTPVAFGLLLVLSGAAAAAEWIFRRRPDVGVAVSAGMFLPLLVLNAWNPGDGWVLASAALTAVYFALMVHTRSVAWFALGSGLAACAALLYSVQLWRNVQVLSRLQTLDVVWALLAATFVFYVMAATHGRFAEARPSYPAEAYRAADARGSASRLYLLMGLACAFGAGALAHLGNREPGPVLGGAALVFAVAVALRIFECPQQLKPYTLDLLLPLAAYLGISSYTILEHLPEASILACYSSLVFVLLVVWRNLQKTPVLANRYLVVAGVMANLAMLANLVDAKPATRIYALIFFAALIAYGLKQGRRLYIWWGAATITLAVLWSLRSLAFLWLVILGVGLIAAAVIKLSRVDSLKQGGGPAGSIPSGSPQPGQHPVPGASWPPSNRPDAGEDQPDSGQPR</sequence>
<feature type="transmembrane region" description="Helical" evidence="2">
    <location>
        <begin position="300"/>
        <end position="320"/>
    </location>
</feature>
<feature type="transmembrane region" description="Helical" evidence="2">
    <location>
        <begin position="929"/>
        <end position="945"/>
    </location>
</feature>
<feature type="transmembrane region" description="Helical" evidence="2">
    <location>
        <begin position="1056"/>
        <end position="1074"/>
    </location>
</feature>
<feature type="transmembrane region" description="Helical" evidence="2">
    <location>
        <begin position="472"/>
        <end position="488"/>
    </location>
</feature>
<feature type="transmembrane region" description="Helical" evidence="2">
    <location>
        <begin position="844"/>
        <end position="861"/>
    </location>
</feature>
<proteinExistence type="predicted"/>
<feature type="transmembrane region" description="Helical" evidence="2">
    <location>
        <begin position="981"/>
        <end position="1001"/>
    </location>
</feature>
<evidence type="ECO:0000256" key="2">
    <source>
        <dbReference type="SAM" id="Phobius"/>
    </source>
</evidence>
<feature type="region of interest" description="Disordered" evidence="1">
    <location>
        <begin position="1231"/>
        <end position="1276"/>
    </location>
</feature>
<feature type="transmembrane region" description="Helical" evidence="2">
    <location>
        <begin position="546"/>
        <end position="565"/>
    </location>
</feature>
<feature type="region of interest" description="Disordered" evidence="1">
    <location>
        <begin position="91"/>
        <end position="110"/>
    </location>
</feature>
<feature type="transmembrane region" description="Helical" evidence="2">
    <location>
        <begin position="814"/>
        <end position="832"/>
    </location>
</feature>
<feature type="transmembrane region" description="Helical" evidence="2">
    <location>
        <begin position="649"/>
        <end position="667"/>
    </location>
</feature>
<feature type="transmembrane region" description="Helical" evidence="2">
    <location>
        <begin position="332"/>
        <end position="351"/>
    </location>
</feature>
<feature type="compositionally biased region" description="Low complexity" evidence="1">
    <location>
        <begin position="1238"/>
        <end position="1254"/>
    </location>
</feature>
<reference evidence="3 4" key="1">
    <citation type="submission" date="2020-01" db="EMBL/GenBank/DDBJ databases">
        <title>Glutamicibacter soli M275.</title>
        <authorList>
            <person name="Meng X."/>
        </authorList>
    </citation>
    <scope>NUCLEOTIDE SEQUENCE [LARGE SCALE GENOMIC DNA]</scope>
    <source>
        <strain evidence="3 4">M275</strain>
    </source>
</reference>
<evidence type="ECO:0000313" key="4">
    <source>
        <dbReference type="Proteomes" id="UP000477543"/>
    </source>
</evidence>
<organism evidence="3 4">
    <name type="scientific">Glutamicibacter soli</name>
    <dbReference type="NCBI Taxonomy" id="453836"/>
    <lineage>
        <taxon>Bacteria</taxon>
        <taxon>Bacillati</taxon>
        <taxon>Actinomycetota</taxon>
        <taxon>Actinomycetes</taxon>
        <taxon>Micrococcales</taxon>
        <taxon>Micrococcaceae</taxon>
        <taxon>Glutamicibacter</taxon>
    </lineage>
</organism>
<feature type="transmembrane region" description="Helical" evidence="2">
    <location>
        <begin position="411"/>
        <end position="429"/>
    </location>
</feature>
<name>A0A6L9G621_9MICC</name>
<dbReference type="AlphaFoldDB" id="A0A6L9G621"/>
<feature type="transmembrane region" description="Helical" evidence="2">
    <location>
        <begin position="950"/>
        <end position="969"/>
    </location>
</feature>
<feature type="transmembrane region" description="Helical" evidence="2">
    <location>
        <begin position="577"/>
        <end position="595"/>
    </location>
</feature>
<feature type="transmembrane region" description="Helical" evidence="2">
    <location>
        <begin position="1138"/>
        <end position="1156"/>
    </location>
</feature>
<feature type="transmembrane region" description="Helical" evidence="2">
    <location>
        <begin position="252"/>
        <end position="270"/>
    </location>
</feature>
<keyword evidence="2" id="KW-0472">Membrane</keyword>
<evidence type="ECO:0000313" key="3">
    <source>
        <dbReference type="EMBL" id="NAZ16577.1"/>
    </source>
</evidence>
<evidence type="ECO:0008006" key="5">
    <source>
        <dbReference type="Google" id="ProtNLM"/>
    </source>
</evidence>
<comment type="caution">
    <text evidence="3">The sequence shown here is derived from an EMBL/GenBank/DDBJ whole genome shotgun (WGS) entry which is preliminary data.</text>
</comment>
<feature type="transmembrane region" description="Helical" evidence="2">
    <location>
        <begin position="758"/>
        <end position="777"/>
    </location>
</feature>
<feature type="region of interest" description="Disordered" evidence="1">
    <location>
        <begin position="53"/>
        <end position="79"/>
    </location>
</feature>
<feature type="transmembrane region" description="Helical" evidence="2">
    <location>
        <begin position="1031"/>
        <end position="1050"/>
    </location>
</feature>
<feature type="transmembrane region" description="Helical" evidence="2">
    <location>
        <begin position="679"/>
        <end position="694"/>
    </location>
</feature>
<feature type="transmembrane region" description="Helical" evidence="2">
    <location>
        <begin position="196"/>
        <end position="213"/>
    </location>
</feature>
<dbReference type="RefSeq" id="WP_161449292.1">
    <property type="nucleotide sequence ID" value="NZ_WYDN01000009.1"/>
</dbReference>